<proteinExistence type="predicted"/>
<evidence type="ECO:0000313" key="2">
    <source>
        <dbReference type="Proteomes" id="UP000241238"/>
    </source>
</evidence>
<dbReference type="RefSeq" id="WP_005950151.1">
    <property type="nucleotide sequence ID" value="NZ_CP028104.1"/>
</dbReference>
<dbReference type="GeneID" id="77469371"/>
<name>A0ABM6U8E0_FUSVA</name>
<reference evidence="2" key="1">
    <citation type="journal article" date="2018" name="MSphere">
        <title>Fusobacterium Genomics Using MinION and Illumina Sequencing Enables Genome Completion and Correction.</title>
        <authorList>
            <person name="Todd S.M."/>
            <person name="Settlage R.E."/>
            <person name="Lahmers K.K."/>
            <person name="Slade D.J."/>
        </authorList>
    </citation>
    <scope>NUCLEOTIDE SEQUENCE [LARGE SCALE GENOMIC DNA]</scope>
    <source>
        <strain evidence="2">ATCC 27725</strain>
    </source>
</reference>
<accession>A0ABM6U8E0</accession>
<gene>
    <name evidence="1" type="ORF">C4N18_15290</name>
</gene>
<dbReference type="Proteomes" id="UP000241238">
    <property type="component" value="Plasmid pFvar_27725"/>
</dbReference>
<geneLocation type="plasmid" evidence="2">
    <name>pfvar_27725</name>
</geneLocation>
<protein>
    <submittedName>
        <fullName evidence="1">Uncharacterized protein</fullName>
    </submittedName>
</protein>
<organism evidence="1 2">
    <name type="scientific">Fusobacterium varium ATCC 27725</name>
    <dbReference type="NCBI Taxonomy" id="469618"/>
    <lineage>
        <taxon>Bacteria</taxon>
        <taxon>Fusobacteriati</taxon>
        <taxon>Fusobacteriota</taxon>
        <taxon>Fusobacteriia</taxon>
        <taxon>Fusobacteriales</taxon>
        <taxon>Fusobacteriaceae</taxon>
        <taxon>Fusobacterium</taxon>
    </lineage>
</organism>
<keyword evidence="1" id="KW-0614">Plasmid</keyword>
<dbReference type="EMBL" id="CP028104">
    <property type="protein sequence ID" value="AVQ32610.1"/>
    <property type="molecule type" value="Genomic_DNA"/>
</dbReference>
<evidence type="ECO:0000313" key="1">
    <source>
        <dbReference type="EMBL" id="AVQ32610.1"/>
    </source>
</evidence>
<sequence length="133" mass="15500">MTKKGLLSLQIMEIISTDGIQQREDFEKKTGCDLPTIERAIRDLIELEIINFLRGCGYVITEHTTAFDVLCMIEEPSVMVEDNFYKVSDKNLTTILRGYNKLANELKKIEFRATSLKQIAEHKPVRYKRRIFK</sequence>
<keyword evidence="2" id="KW-1185">Reference proteome</keyword>